<gene>
    <name evidence="2" type="ORF">F964_01016</name>
</gene>
<dbReference type="GO" id="GO:0009231">
    <property type="term" value="P:riboflavin biosynthetic process"/>
    <property type="evidence" value="ECO:0007669"/>
    <property type="project" value="InterPro"/>
</dbReference>
<dbReference type="PATRIC" id="fig|1217656.3.peg.996"/>
<name>N8X003_ACIGI</name>
<dbReference type="HOGENOM" id="CLU_043966_4_3_6"/>
<dbReference type="SUPFAM" id="SSF53597">
    <property type="entry name" value="Dihydrofolate reductase-like"/>
    <property type="match status" value="1"/>
</dbReference>
<dbReference type="Pfam" id="PF01872">
    <property type="entry name" value="RibD_C"/>
    <property type="match status" value="1"/>
</dbReference>
<keyword evidence="3" id="KW-1185">Reference proteome</keyword>
<comment type="caution">
    <text evidence="2">The sequence shown here is derived from an EMBL/GenBank/DDBJ whole genome shotgun (WGS) entry which is preliminary data.</text>
</comment>
<organism evidence="2 3">
    <name type="scientific">Acinetobacter guillouiae NIPH 991</name>
    <dbReference type="NCBI Taxonomy" id="1217656"/>
    <lineage>
        <taxon>Bacteria</taxon>
        <taxon>Pseudomonadati</taxon>
        <taxon>Pseudomonadota</taxon>
        <taxon>Gammaproteobacteria</taxon>
        <taxon>Moraxellales</taxon>
        <taxon>Moraxellaceae</taxon>
        <taxon>Acinetobacter</taxon>
    </lineage>
</organism>
<protein>
    <recommendedName>
        <fullName evidence="1">Bacterial bifunctional deaminase-reductase C-terminal domain-containing protein</fullName>
    </recommendedName>
</protein>
<evidence type="ECO:0000313" key="2">
    <source>
        <dbReference type="EMBL" id="ENV17712.1"/>
    </source>
</evidence>
<evidence type="ECO:0000259" key="1">
    <source>
        <dbReference type="Pfam" id="PF01872"/>
    </source>
</evidence>
<dbReference type="InterPro" id="IPR002734">
    <property type="entry name" value="RibDG_C"/>
</dbReference>
<dbReference type="PANTHER" id="PTHR38011:SF11">
    <property type="entry name" value="2,5-DIAMINO-6-RIBOSYLAMINO-4(3H)-PYRIMIDINONE 5'-PHOSPHATE REDUCTASE"/>
    <property type="match status" value="1"/>
</dbReference>
<dbReference type="RefSeq" id="WP_004718685.1">
    <property type="nucleotide sequence ID" value="NZ_KB849456.1"/>
</dbReference>
<dbReference type="GO" id="GO:0008703">
    <property type="term" value="F:5-amino-6-(5-phosphoribosylamino)uracil reductase activity"/>
    <property type="evidence" value="ECO:0007669"/>
    <property type="project" value="InterPro"/>
</dbReference>
<accession>N8X003</accession>
<dbReference type="Proteomes" id="UP000013148">
    <property type="component" value="Unassembled WGS sequence"/>
</dbReference>
<dbReference type="InterPro" id="IPR050765">
    <property type="entry name" value="Riboflavin_Biosynth_HTPR"/>
</dbReference>
<dbReference type="PANTHER" id="PTHR38011">
    <property type="entry name" value="DIHYDROFOLATE REDUCTASE FAMILY PROTEIN (AFU_ORTHOLOGUE AFUA_8G06820)"/>
    <property type="match status" value="1"/>
</dbReference>
<dbReference type="EMBL" id="APPJ01000009">
    <property type="protein sequence ID" value="ENV17712.1"/>
    <property type="molecule type" value="Genomic_DNA"/>
</dbReference>
<sequence>MSIQIKGYIATSADGYIATPDGSVAFLAPFQSIDCGYDDFIQDIDIVIMGRKTYEVICSFAEAWPYPNQKGFIVTSNPDLALTHASLSRWNLAVDELVEHLKQNYNGNVWIVGGTQLQNTFIEQKLLNTLEVFIMPVLLGKGIPLFPSFDSHEQQLKSIHAEMIENTIIKHSYVF</sequence>
<proteinExistence type="predicted"/>
<dbReference type="InterPro" id="IPR024072">
    <property type="entry name" value="DHFR-like_dom_sf"/>
</dbReference>
<evidence type="ECO:0000313" key="3">
    <source>
        <dbReference type="Proteomes" id="UP000013148"/>
    </source>
</evidence>
<dbReference type="Gene3D" id="3.40.430.10">
    <property type="entry name" value="Dihydrofolate Reductase, subunit A"/>
    <property type="match status" value="1"/>
</dbReference>
<feature type="domain" description="Bacterial bifunctional deaminase-reductase C-terminal" evidence="1">
    <location>
        <begin position="10"/>
        <end position="168"/>
    </location>
</feature>
<reference evidence="2 3" key="1">
    <citation type="submission" date="2013-02" db="EMBL/GenBank/DDBJ databases">
        <title>The Genome Sequence of Acinetobacter guillouiae NIPH 991.</title>
        <authorList>
            <consortium name="The Broad Institute Genome Sequencing Platform"/>
            <consortium name="The Broad Institute Genome Sequencing Center for Infectious Disease"/>
            <person name="Cerqueira G."/>
            <person name="Feldgarden M."/>
            <person name="Courvalin P."/>
            <person name="Perichon B."/>
            <person name="Grillot-Courvalin C."/>
            <person name="Clermont D."/>
            <person name="Rocha E."/>
            <person name="Yoon E.-J."/>
            <person name="Nemec A."/>
            <person name="Walker B."/>
            <person name="Young S.K."/>
            <person name="Zeng Q."/>
            <person name="Gargeya S."/>
            <person name="Fitzgerald M."/>
            <person name="Haas B."/>
            <person name="Abouelleil A."/>
            <person name="Alvarado L."/>
            <person name="Arachchi H.M."/>
            <person name="Berlin A.M."/>
            <person name="Chapman S.B."/>
            <person name="Dewar J."/>
            <person name="Goldberg J."/>
            <person name="Griggs A."/>
            <person name="Gujja S."/>
            <person name="Hansen M."/>
            <person name="Howarth C."/>
            <person name="Imamovic A."/>
            <person name="Larimer J."/>
            <person name="McCowan C."/>
            <person name="Murphy C."/>
            <person name="Neiman D."/>
            <person name="Pearson M."/>
            <person name="Priest M."/>
            <person name="Roberts A."/>
            <person name="Saif S."/>
            <person name="Shea T."/>
            <person name="Sisk P."/>
            <person name="Sykes S."/>
            <person name="Wortman J."/>
            <person name="Nusbaum C."/>
            <person name="Birren B."/>
        </authorList>
    </citation>
    <scope>NUCLEOTIDE SEQUENCE [LARGE SCALE GENOMIC DNA]</scope>
    <source>
        <strain evidence="2 3">NIPH 991</strain>
    </source>
</reference>
<dbReference type="AlphaFoldDB" id="N8X003"/>
<dbReference type="eggNOG" id="COG0262">
    <property type="taxonomic scope" value="Bacteria"/>
</dbReference>